<comment type="caution">
    <text evidence="1">The sequence shown here is derived from an EMBL/GenBank/DDBJ whole genome shotgun (WGS) entry which is preliminary data.</text>
</comment>
<reference evidence="1 2" key="1">
    <citation type="submission" date="2013-07" db="EMBL/GenBank/DDBJ databases">
        <authorList>
            <person name="Weinstock G."/>
            <person name="Sodergren E."/>
            <person name="Wylie T."/>
            <person name="Fulton L."/>
            <person name="Fulton R."/>
            <person name="Fronick C."/>
            <person name="O'Laughlin M."/>
            <person name="Godfrey J."/>
            <person name="Miner T."/>
            <person name="Herter B."/>
            <person name="Appelbaum E."/>
            <person name="Cordes M."/>
            <person name="Lek S."/>
            <person name="Wollam A."/>
            <person name="Pepin K.H."/>
            <person name="Palsikar V.B."/>
            <person name="Mitreva M."/>
            <person name="Wilson R.K."/>
        </authorList>
    </citation>
    <scope>NUCLEOTIDE SEQUENCE [LARGE SCALE GENOMIC DNA]</scope>
    <source>
        <strain evidence="1 2">ATCC 14940</strain>
    </source>
</reference>
<dbReference type="EMBL" id="AWSU01000341">
    <property type="protein sequence ID" value="ERI74190.1"/>
    <property type="molecule type" value="Genomic_DNA"/>
</dbReference>
<dbReference type="RefSeq" id="WP_021641447.1">
    <property type="nucleotide sequence ID" value="NZ_KE992858.1"/>
</dbReference>
<dbReference type="Proteomes" id="UP000016491">
    <property type="component" value="Unassembled WGS sequence"/>
</dbReference>
<gene>
    <name evidence="1" type="ORF">CLOSYM_04210</name>
</gene>
<evidence type="ECO:0000313" key="1">
    <source>
        <dbReference type="EMBL" id="ERI74190.1"/>
    </source>
</evidence>
<protein>
    <submittedName>
        <fullName evidence="1">Uncharacterized protein</fullName>
    </submittedName>
</protein>
<feature type="non-terminal residue" evidence="1">
    <location>
        <position position="1"/>
    </location>
</feature>
<sequence>PPSRPLAVPAAFYGNAGTGKTKAVFTDEDTEEEILDTALADDTTVTISPVRTNSISEIMTEAITG</sequence>
<accession>A0ABC9TSE3</accession>
<proteinExistence type="predicted"/>
<name>A0ABC9TSE3_CLOSY</name>
<dbReference type="AlphaFoldDB" id="A0ABC9TSE3"/>
<evidence type="ECO:0000313" key="2">
    <source>
        <dbReference type="Proteomes" id="UP000016491"/>
    </source>
</evidence>
<organism evidence="1 2">
    <name type="scientific">[Clostridium] symbiosum ATCC 14940</name>
    <dbReference type="NCBI Taxonomy" id="411472"/>
    <lineage>
        <taxon>Bacteria</taxon>
        <taxon>Bacillati</taxon>
        <taxon>Bacillota</taxon>
        <taxon>Clostridia</taxon>
        <taxon>Lachnospirales</taxon>
        <taxon>Lachnospiraceae</taxon>
        <taxon>Otoolea</taxon>
    </lineage>
</organism>